<dbReference type="Proteomes" id="UP000037178">
    <property type="component" value="Unassembled WGS sequence"/>
</dbReference>
<dbReference type="GO" id="GO:0015159">
    <property type="term" value="F:polysaccharide transmembrane transporter activity"/>
    <property type="evidence" value="ECO:0007669"/>
    <property type="project" value="InterPro"/>
</dbReference>
<feature type="chain" id="PRO_5005319988" evidence="2">
    <location>
        <begin position="23"/>
        <end position="366"/>
    </location>
</feature>
<evidence type="ECO:0000313" key="5">
    <source>
        <dbReference type="Proteomes" id="UP000037178"/>
    </source>
</evidence>
<sequence length="366" mass="38846">MQRLILLVACVLLVGCSLPRGAALQSEIVNAAGDDDAPFAVYPVNRDTVETYAGWPRWHGYVGWAGSTRGPASPVIRAGDRLDLVIWDSSQNSLLHIDGTKVVDLAGIIVAPDGSIFMPYLDKLYVAGQGPEDARSQIQDALSEVLPSAQVQIGYTAGASNSVSLVGGVAAPGSFPLPNRNFSVLNLISLGGGVPPGMRNPQVSLVRDGRTNRTSLGKLYDDASLDVVLRGGDKIIVEQDERFFQALGSSGREELIYFSKERINALEAVSLMGGINDSRADPKGVLILREYPKGQVRADGKGPSHSDAVFLVDLTTADGLFSAKRFFIHPGDVVLVTESPITKTQTIFGLIGSVFGIVGSAQNLSN</sequence>
<feature type="signal peptide" evidence="2">
    <location>
        <begin position="1"/>
        <end position="22"/>
    </location>
</feature>
<dbReference type="Pfam" id="PF02563">
    <property type="entry name" value="Poly_export"/>
    <property type="match status" value="1"/>
</dbReference>
<name>A0A0J9GXA3_9RHOB</name>
<dbReference type="EMBL" id="LFTY01000002">
    <property type="protein sequence ID" value="KMW58118.1"/>
    <property type="molecule type" value="Genomic_DNA"/>
</dbReference>
<dbReference type="InterPro" id="IPR003715">
    <property type="entry name" value="Poly_export_N"/>
</dbReference>
<dbReference type="PATRIC" id="fig|1675527.3.peg.3230"/>
<dbReference type="Gene3D" id="3.10.560.10">
    <property type="entry name" value="Outer membrane lipoprotein wza domain like"/>
    <property type="match status" value="2"/>
</dbReference>
<keyword evidence="1 2" id="KW-0732">Signal</keyword>
<dbReference type="PANTHER" id="PTHR33619">
    <property type="entry name" value="POLYSACCHARIDE EXPORT PROTEIN GFCE-RELATED"/>
    <property type="match status" value="1"/>
</dbReference>
<feature type="domain" description="Polysaccharide export protein N-terminal" evidence="3">
    <location>
        <begin position="74"/>
        <end position="153"/>
    </location>
</feature>
<organism evidence="4 5">
    <name type="scientific">Candidatus Rhodobacter oscarellae</name>
    <dbReference type="NCBI Taxonomy" id="1675527"/>
    <lineage>
        <taxon>Bacteria</taxon>
        <taxon>Pseudomonadati</taxon>
        <taxon>Pseudomonadota</taxon>
        <taxon>Alphaproteobacteria</taxon>
        <taxon>Rhodobacterales</taxon>
        <taxon>Rhodobacter group</taxon>
        <taxon>Rhodobacter</taxon>
    </lineage>
</organism>
<reference evidence="4 5" key="1">
    <citation type="submission" date="2015-06" db="EMBL/GenBank/DDBJ databases">
        <title>Draft genome sequence of an Alphaproteobacteria species associated to the Mediterranean sponge Oscarella lobularis.</title>
        <authorList>
            <person name="Jourda C."/>
            <person name="Santini S."/>
            <person name="Claverie J.-M."/>
        </authorList>
    </citation>
    <scope>NUCLEOTIDE SEQUENCE [LARGE SCALE GENOMIC DNA]</scope>
    <source>
        <strain evidence="4">IGS</strain>
    </source>
</reference>
<dbReference type="STRING" id="1675527.AIOL_003089"/>
<comment type="caution">
    <text evidence="4">The sequence shown here is derived from an EMBL/GenBank/DDBJ whole genome shotgun (WGS) entry which is preliminary data.</text>
</comment>
<dbReference type="AlphaFoldDB" id="A0A0J9GXA3"/>
<dbReference type="Gene3D" id="3.30.1950.10">
    <property type="entry name" value="wza like domain"/>
    <property type="match status" value="1"/>
</dbReference>
<evidence type="ECO:0000256" key="2">
    <source>
        <dbReference type="SAM" id="SignalP"/>
    </source>
</evidence>
<proteinExistence type="predicted"/>
<dbReference type="PANTHER" id="PTHR33619:SF3">
    <property type="entry name" value="POLYSACCHARIDE EXPORT PROTEIN GFCE-RELATED"/>
    <property type="match status" value="1"/>
</dbReference>
<evidence type="ECO:0000256" key="1">
    <source>
        <dbReference type="ARBA" id="ARBA00022729"/>
    </source>
</evidence>
<protein>
    <submittedName>
        <fullName evidence="4">Capsular polysaccharide biosynthesis/export periplasmic protein WcbA</fullName>
    </submittedName>
</protein>
<evidence type="ECO:0000259" key="3">
    <source>
        <dbReference type="Pfam" id="PF02563"/>
    </source>
</evidence>
<dbReference type="PROSITE" id="PS51257">
    <property type="entry name" value="PROKAR_LIPOPROTEIN"/>
    <property type="match status" value="1"/>
</dbReference>
<evidence type="ECO:0000313" key="4">
    <source>
        <dbReference type="EMBL" id="KMW58118.1"/>
    </source>
</evidence>
<dbReference type="InterPro" id="IPR049712">
    <property type="entry name" value="Poly_export"/>
</dbReference>
<keyword evidence="5" id="KW-1185">Reference proteome</keyword>
<gene>
    <name evidence="4" type="ORF">AIOL_003089</name>
</gene>
<accession>A0A0J9GXA3</accession>